<feature type="region of interest" description="Disordered" evidence="1">
    <location>
        <begin position="18"/>
        <end position="48"/>
    </location>
</feature>
<evidence type="ECO:0000313" key="3">
    <source>
        <dbReference type="Proteomes" id="UP001141552"/>
    </source>
</evidence>
<keyword evidence="3" id="KW-1185">Reference proteome</keyword>
<reference evidence="2" key="1">
    <citation type="submission" date="2022-02" db="EMBL/GenBank/DDBJ databases">
        <authorList>
            <person name="Henning P.M."/>
            <person name="McCubbin A.G."/>
            <person name="Shore J.S."/>
        </authorList>
    </citation>
    <scope>NUCLEOTIDE SEQUENCE</scope>
    <source>
        <strain evidence="2">F60SS</strain>
        <tissue evidence="2">Leaves</tissue>
    </source>
</reference>
<dbReference type="EMBL" id="JAKUCV010005064">
    <property type="protein sequence ID" value="KAJ4832840.1"/>
    <property type="molecule type" value="Genomic_DNA"/>
</dbReference>
<reference evidence="2" key="2">
    <citation type="journal article" date="2023" name="Plants (Basel)">
        <title>Annotation of the Turnera subulata (Passifloraceae) Draft Genome Reveals the S-Locus Evolved after the Divergence of Turneroideae from Passifloroideae in a Stepwise Manner.</title>
        <authorList>
            <person name="Henning P.M."/>
            <person name="Roalson E.H."/>
            <person name="Mir W."/>
            <person name="McCubbin A.G."/>
            <person name="Shore J.S."/>
        </authorList>
    </citation>
    <scope>NUCLEOTIDE SEQUENCE</scope>
    <source>
        <strain evidence="2">F60SS</strain>
    </source>
</reference>
<evidence type="ECO:0000313" key="2">
    <source>
        <dbReference type="EMBL" id="KAJ4832840.1"/>
    </source>
</evidence>
<evidence type="ECO:0000256" key="1">
    <source>
        <dbReference type="SAM" id="MobiDB-lite"/>
    </source>
</evidence>
<proteinExistence type="predicted"/>
<comment type="caution">
    <text evidence="2">The sequence shown here is derived from an EMBL/GenBank/DDBJ whole genome shotgun (WGS) entry which is preliminary data.</text>
</comment>
<feature type="region of interest" description="Disordered" evidence="1">
    <location>
        <begin position="79"/>
        <end position="119"/>
    </location>
</feature>
<sequence length="119" mass="12528">SFLPSSFSFRLHCHRHLKSPDRRLGSSSPADGVATPPPPISSSLQIVAGPPSPLQRITAATDLVPCSCTRRLPQADLLSSLSSSHPGQEAEIPAPLQMVPTSPPDSFSARRHVSCGGLL</sequence>
<accession>A0A9Q0FJY1</accession>
<protein>
    <submittedName>
        <fullName evidence="2">Uncharacterized protein</fullName>
    </submittedName>
</protein>
<gene>
    <name evidence="2" type="ORF">Tsubulata_001922</name>
</gene>
<feature type="non-terminal residue" evidence="2">
    <location>
        <position position="119"/>
    </location>
</feature>
<organism evidence="2 3">
    <name type="scientific">Turnera subulata</name>
    <dbReference type="NCBI Taxonomy" id="218843"/>
    <lineage>
        <taxon>Eukaryota</taxon>
        <taxon>Viridiplantae</taxon>
        <taxon>Streptophyta</taxon>
        <taxon>Embryophyta</taxon>
        <taxon>Tracheophyta</taxon>
        <taxon>Spermatophyta</taxon>
        <taxon>Magnoliopsida</taxon>
        <taxon>eudicotyledons</taxon>
        <taxon>Gunneridae</taxon>
        <taxon>Pentapetalae</taxon>
        <taxon>rosids</taxon>
        <taxon>fabids</taxon>
        <taxon>Malpighiales</taxon>
        <taxon>Passifloraceae</taxon>
        <taxon>Turnera</taxon>
    </lineage>
</organism>
<dbReference type="Proteomes" id="UP001141552">
    <property type="component" value="Unassembled WGS sequence"/>
</dbReference>
<name>A0A9Q0FJY1_9ROSI</name>
<dbReference type="AlphaFoldDB" id="A0A9Q0FJY1"/>